<proteinExistence type="predicted"/>
<evidence type="ECO:0000256" key="2">
    <source>
        <dbReference type="SAM" id="Phobius"/>
    </source>
</evidence>
<keyword evidence="4" id="KW-1185">Reference proteome</keyword>
<feature type="transmembrane region" description="Helical" evidence="2">
    <location>
        <begin position="44"/>
        <end position="63"/>
    </location>
</feature>
<gene>
    <name evidence="3" type="ORF">SAMN04488544_3327</name>
</gene>
<evidence type="ECO:0000313" key="3">
    <source>
        <dbReference type="EMBL" id="SDV00498.1"/>
    </source>
</evidence>
<protein>
    <recommendedName>
        <fullName evidence="5">SAF domain-containing protein</fullName>
    </recommendedName>
</protein>
<dbReference type="Proteomes" id="UP000198825">
    <property type="component" value="Chromosome I"/>
</dbReference>
<dbReference type="EMBL" id="LT629799">
    <property type="protein sequence ID" value="SDV00498.1"/>
    <property type="molecule type" value="Genomic_DNA"/>
</dbReference>
<keyword evidence="2" id="KW-1133">Transmembrane helix</keyword>
<dbReference type="AlphaFoldDB" id="A0A1H2N5H5"/>
<name>A0A1H2N5H5_9ACTN</name>
<evidence type="ECO:0000256" key="1">
    <source>
        <dbReference type="SAM" id="MobiDB-lite"/>
    </source>
</evidence>
<keyword evidence="2" id="KW-0812">Transmembrane</keyword>
<organism evidence="3 4">
    <name type="scientific">Microlunatus sagamiharensis</name>
    <dbReference type="NCBI Taxonomy" id="546874"/>
    <lineage>
        <taxon>Bacteria</taxon>
        <taxon>Bacillati</taxon>
        <taxon>Actinomycetota</taxon>
        <taxon>Actinomycetes</taxon>
        <taxon>Propionibacteriales</taxon>
        <taxon>Propionibacteriaceae</taxon>
        <taxon>Microlunatus</taxon>
    </lineage>
</organism>
<feature type="region of interest" description="Disordered" evidence="1">
    <location>
        <begin position="1"/>
        <end position="38"/>
    </location>
</feature>
<dbReference type="STRING" id="546874.SAMN04488544_3327"/>
<accession>A0A1H2N5H5</accession>
<sequence>MSLDVEATRNGSGPSRRRPSRPSPDAAPSTPVPPRLPGRRNPRWIALGVVAICLGGLLSYAVYARISTETRVLALASTLYRGEVVEAGDLTSVVLHGQPPGPTVSVADQAGVVGKRAAFDLPAGSLVAPGSVTDTALPGDGRSVVGLRLATGRAPATLLDPSSPVRVVALPAPANGSGARDSLVGKTYAGRVVGSTPGADGTSTVVDLEVDAGQAPTIASLAAQDRIALVRDAGS</sequence>
<evidence type="ECO:0000313" key="4">
    <source>
        <dbReference type="Proteomes" id="UP000198825"/>
    </source>
</evidence>
<dbReference type="CDD" id="cd11614">
    <property type="entry name" value="SAF_CpaB_FlgA_like"/>
    <property type="match status" value="1"/>
</dbReference>
<evidence type="ECO:0008006" key="5">
    <source>
        <dbReference type="Google" id="ProtNLM"/>
    </source>
</evidence>
<keyword evidence="2" id="KW-0472">Membrane</keyword>
<reference evidence="4" key="1">
    <citation type="submission" date="2016-10" db="EMBL/GenBank/DDBJ databases">
        <authorList>
            <person name="Varghese N."/>
            <person name="Submissions S."/>
        </authorList>
    </citation>
    <scope>NUCLEOTIDE SEQUENCE [LARGE SCALE GENOMIC DNA]</scope>
    <source>
        <strain evidence="4">DSM 21743</strain>
    </source>
</reference>